<evidence type="ECO:0000256" key="1">
    <source>
        <dbReference type="SAM" id="Phobius"/>
    </source>
</evidence>
<gene>
    <name evidence="2" type="ORF">F959_02861</name>
</gene>
<comment type="caution">
    <text evidence="2">The sequence shown here is derived from an EMBL/GenBank/DDBJ whole genome shotgun (WGS) entry which is preliminary data.</text>
</comment>
<dbReference type="HOGENOM" id="CLU_145207_0_0_6"/>
<feature type="transmembrane region" description="Helical" evidence="1">
    <location>
        <begin position="46"/>
        <end position="69"/>
    </location>
</feature>
<organism evidence="2 3">
    <name type="scientific">Acinetobacter venetianus (strain ATCC 31012 / DSM 23050 / BCRC 14357 / CCUG 45561 / CIP 110063 / KCTC 2702 / LMG 19082 / RAG-1)</name>
    <dbReference type="NCBI Taxonomy" id="1191460"/>
    <lineage>
        <taxon>Bacteria</taxon>
        <taxon>Pseudomonadati</taxon>
        <taxon>Pseudomonadota</taxon>
        <taxon>Gammaproteobacteria</taxon>
        <taxon>Moraxellales</taxon>
        <taxon>Moraxellaceae</taxon>
        <taxon>Acinetobacter</taxon>
    </lineage>
</organism>
<accession>N8YI00</accession>
<feature type="transmembrane region" description="Helical" evidence="1">
    <location>
        <begin position="81"/>
        <end position="101"/>
    </location>
</feature>
<sequence length="151" mass="17160">MRSWSLVCASLVASLVSVLSFVIPFCVFLYVQQDHVTRLASRGFEVMVYLTPILWLIGFIAYAIVLAVLKLPKKIFDLVQILKSGLVLFIVWMPFVLMIFLEAQVDQTDFSVLFIGLMVYFALLFLMVLGCMSANACYFLMSKKQNYDSLS</sequence>
<dbReference type="AlphaFoldDB" id="N8YI00"/>
<dbReference type="RefSeq" id="WP_004881266.1">
    <property type="nucleotide sequence ID" value="NZ_AKIQ01000003.1"/>
</dbReference>
<proteinExistence type="predicted"/>
<keyword evidence="1" id="KW-0472">Membrane</keyword>
<dbReference type="OrthoDB" id="6690836at2"/>
<dbReference type="EMBL" id="APPO01000019">
    <property type="protein sequence ID" value="ENV36331.1"/>
    <property type="molecule type" value="Genomic_DNA"/>
</dbReference>
<keyword evidence="1" id="KW-0812">Transmembrane</keyword>
<protein>
    <submittedName>
        <fullName evidence="2">Uncharacterized protein</fullName>
    </submittedName>
</protein>
<feature type="transmembrane region" description="Helical" evidence="1">
    <location>
        <begin position="113"/>
        <end position="141"/>
    </location>
</feature>
<name>N8YI00_ACIVR</name>
<dbReference type="GeneID" id="58195700"/>
<dbReference type="Proteomes" id="UP000018445">
    <property type="component" value="Unassembled WGS sequence"/>
</dbReference>
<dbReference type="PATRIC" id="fig|1191460.12.peg.2856"/>
<keyword evidence="1" id="KW-1133">Transmembrane helix</keyword>
<evidence type="ECO:0000313" key="3">
    <source>
        <dbReference type="Proteomes" id="UP000018445"/>
    </source>
</evidence>
<reference evidence="2 3" key="1">
    <citation type="submission" date="2013-02" db="EMBL/GenBank/DDBJ databases">
        <title>The Genome Sequence of Acinetobacter venetianus CIP 110063.</title>
        <authorList>
            <consortium name="The Broad Institute Genome Sequencing Platform"/>
            <consortium name="The Broad Institute Genome Sequencing Center for Infectious Disease"/>
            <person name="Cerqueira G."/>
            <person name="Feldgarden M."/>
            <person name="Courvalin P."/>
            <person name="Perichon B."/>
            <person name="Grillot-Courvalin C."/>
            <person name="Clermont D."/>
            <person name="Rocha E."/>
            <person name="Yoon E.-J."/>
            <person name="Nemec A."/>
            <person name="Walker B."/>
            <person name="Young S.K."/>
            <person name="Zeng Q."/>
            <person name="Gargeya S."/>
            <person name="Fitzgerald M."/>
            <person name="Haas B."/>
            <person name="Abouelleil A."/>
            <person name="Alvarado L."/>
            <person name="Arachchi H.M."/>
            <person name="Berlin A.M."/>
            <person name="Chapman S.B."/>
            <person name="Dewar J."/>
            <person name="Goldberg J."/>
            <person name="Griggs A."/>
            <person name="Gujja S."/>
            <person name="Hansen M."/>
            <person name="Howarth C."/>
            <person name="Imamovic A."/>
            <person name="Larimer J."/>
            <person name="McCowan C."/>
            <person name="Murphy C."/>
            <person name="Neiman D."/>
            <person name="Pearson M."/>
            <person name="Priest M."/>
            <person name="Roberts A."/>
            <person name="Saif S."/>
            <person name="Shea T."/>
            <person name="Sisk P."/>
            <person name="Sykes S."/>
            <person name="Wortman J."/>
            <person name="Nusbaum C."/>
            <person name="Birren B."/>
        </authorList>
    </citation>
    <scope>NUCLEOTIDE SEQUENCE [LARGE SCALE GENOMIC DNA]</scope>
    <source>
        <strain evidence="3">ATCC 31012 / DSM 23050 / BCRC 14357 / CCUG 45561 / CIP 110063 / KCTC 2702 / LMG 19082 / RAG-1</strain>
    </source>
</reference>
<feature type="transmembrane region" description="Helical" evidence="1">
    <location>
        <begin position="7"/>
        <end position="31"/>
    </location>
</feature>
<dbReference type="eggNOG" id="ENOG50329SZ">
    <property type="taxonomic scope" value="Bacteria"/>
</dbReference>
<keyword evidence="3" id="KW-1185">Reference proteome</keyword>
<evidence type="ECO:0000313" key="2">
    <source>
        <dbReference type="EMBL" id="ENV36331.1"/>
    </source>
</evidence>